<dbReference type="AlphaFoldDB" id="A0A5B8FHC2"/>
<dbReference type="GO" id="GO:0061522">
    <property type="term" value="F:1,4-dihydroxy-2-naphthoyl-CoA thioesterase activity"/>
    <property type="evidence" value="ECO:0007669"/>
    <property type="project" value="TreeGrafter"/>
</dbReference>
<dbReference type="InterPro" id="IPR003736">
    <property type="entry name" value="PAAI_dom"/>
</dbReference>
<dbReference type="GO" id="GO:0005829">
    <property type="term" value="C:cytosol"/>
    <property type="evidence" value="ECO:0007669"/>
    <property type="project" value="TreeGrafter"/>
</dbReference>
<dbReference type="Proteomes" id="UP000305888">
    <property type="component" value="Chromosome"/>
</dbReference>
<dbReference type="RefSeq" id="WP_138572917.1">
    <property type="nucleotide sequence ID" value="NZ_CP040818.1"/>
</dbReference>
<dbReference type="PANTHER" id="PTHR43240">
    <property type="entry name" value="1,4-DIHYDROXY-2-NAPHTHOYL-COA THIOESTERASE 1"/>
    <property type="match status" value="1"/>
</dbReference>
<dbReference type="Gene3D" id="3.10.129.10">
    <property type="entry name" value="Hotdog Thioesterase"/>
    <property type="match status" value="1"/>
</dbReference>
<accession>A0A5B8FHC2</accession>
<dbReference type="Pfam" id="PF03061">
    <property type="entry name" value="4HBT"/>
    <property type="match status" value="1"/>
</dbReference>
<dbReference type="PANTHER" id="PTHR43240:SF7">
    <property type="entry name" value="BLR7284 PROTEIN"/>
    <property type="match status" value="1"/>
</dbReference>
<dbReference type="OrthoDB" id="9813158at2"/>
<evidence type="ECO:0000259" key="2">
    <source>
        <dbReference type="Pfam" id="PF03061"/>
    </source>
</evidence>
<keyword evidence="4" id="KW-1185">Reference proteome</keyword>
<evidence type="ECO:0000313" key="3">
    <source>
        <dbReference type="EMBL" id="QDL92261.1"/>
    </source>
</evidence>
<evidence type="ECO:0000256" key="1">
    <source>
        <dbReference type="ARBA" id="ARBA00022801"/>
    </source>
</evidence>
<dbReference type="EMBL" id="CP040818">
    <property type="protein sequence ID" value="QDL92261.1"/>
    <property type="molecule type" value="Genomic_DNA"/>
</dbReference>
<gene>
    <name evidence="3" type="ORF">FDP22_11015</name>
</gene>
<keyword evidence="1" id="KW-0378">Hydrolase</keyword>
<dbReference type="InterPro" id="IPR029069">
    <property type="entry name" value="HotDog_dom_sf"/>
</dbReference>
<proteinExistence type="predicted"/>
<dbReference type="CDD" id="cd03443">
    <property type="entry name" value="PaaI_thioesterase"/>
    <property type="match status" value="1"/>
</dbReference>
<dbReference type="SUPFAM" id="SSF54637">
    <property type="entry name" value="Thioesterase/thiol ester dehydrase-isomerase"/>
    <property type="match status" value="1"/>
</dbReference>
<dbReference type="InterPro" id="IPR006683">
    <property type="entry name" value="Thioestr_dom"/>
</dbReference>
<protein>
    <submittedName>
        <fullName evidence="3">PaaI family thioesterase</fullName>
    </submittedName>
</protein>
<feature type="domain" description="Thioesterase" evidence="2">
    <location>
        <begin position="55"/>
        <end position="129"/>
    </location>
</feature>
<dbReference type="NCBIfam" id="TIGR00369">
    <property type="entry name" value="unchar_dom_1"/>
    <property type="match status" value="1"/>
</dbReference>
<organism evidence="3 4">
    <name type="scientific">Paroceanicella profunda</name>
    <dbReference type="NCBI Taxonomy" id="2579971"/>
    <lineage>
        <taxon>Bacteria</taxon>
        <taxon>Pseudomonadati</taxon>
        <taxon>Pseudomonadota</taxon>
        <taxon>Alphaproteobacteria</taxon>
        <taxon>Rhodobacterales</taxon>
        <taxon>Paracoccaceae</taxon>
        <taxon>Paroceanicella</taxon>
    </lineage>
</organism>
<sequence length="151" mass="15958">MTAFDLEARIGLARAFIGSLPHAQALGLEFVSMGLAEAVLRVPYHPRLVGDPETGVMHGGVITTLLDTCSGTAVMLHPTNAQITATMDLRIDYMRAAAPGLAVSARALCYHTTRNVGFVRATAFEGADETAVVATASGAFIIDRDPREETS</sequence>
<evidence type="ECO:0000313" key="4">
    <source>
        <dbReference type="Proteomes" id="UP000305888"/>
    </source>
</evidence>
<name>A0A5B8FHC2_9RHOB</name>
<dbReference type="KEGG" id="ppru:FDP22_11015"/>
<reference evidence="3 4" key="1">
    <citation type="submission" date="2019-06" db="EMBL/GenBank/DDBJ databases">
        <title>Genome sequence of Rhodobacteraceae bacterium D4M1.</title>
        <authorList>
            <person name="Cao J."/>
        </authorList>
    </citation>
    <scope>NUCLEOTIDE SEQUENCE [LARGE SCALE GENOMIC DNA]</scope>
    <source>
        <strain evidence="3 4">D4M1</strain>
    </source>
</reference>